<feature type="compositionally biased region" description="Acidic residues" evidence="7">
    <location>
        <begin position="517"/>
        <end position="529"/>
    </location>
</feature>
<dbReference type="CDD" id="cd00063">
    <property type="entry name" value="FN3"/>
    <property type="match status" value="1"/>
</dbReference>
<organism evidence="10 11">
    <name type="scientific">Frankliniella fusca</name>
    <dbReference type="NCBI Taxonomy" id="407009"/>
    <lineage>
        <taxon>Eukaryota</taxon>
        <taxon>Metazoa</taxon>
        <taxon>Ecdysozoa</taxon>
        <taxon>Arthropoda</taxon>
        <taxon>Hexapoda</taxon>
        <taxon>Insecta</taxon>
        <taxon>Pterygota</taxon>
        <taxon>Neoptera</taxon>
        <taxon>Paraneoptera</taxon>
        <taxon>Thysanoptera</taxon>
        <taxon>Terebrantia</taxon>
        <taxon>Thripoidea</taxon>
        <taxon>Thripidae</taxon>
        <taxon>Frankliniella</taxon>
    </lineage>
</organism>
<dbReference type="PROSITE" id="PS00108">
    <property type="entry name" value="PROTEIN_KINASE_ST"/>
    <property type="match status" value="1"/>
</dbReference>
<dbReference type="InterPro" id="IPR013783">
    <property type="entry name" value="Ig-like_fold"/>
</dbReference>
<dbReference type="Gene3D" id="2.60.40.10">
    <property type="entry name" value="Immunoglobulins"/>
    <property type="match status" value="1"/>
</dbReference>
<evidence type="ECO:0000256" key="2">
    <source>
        <dbReference type="ARBA" id="ARBA00022679"/>
    </source>
</evidence>
<feature type="region of interest" description="Disordered" evidence="7">
    <location>
        <begin position="547"/>
        <end position="629"/>
    </location>
</feature>
<feature type="region of interest" description="Disordered" evidence="7">
    <location>
        <begin position="19"/>
        <end position="45"/>
    </location>
</feature>
<accession>A0AAE1LKD1</accession>
<dbReference type="SUPFAM" id="SSF49265">
    <property type="entry name" value="Fibronectin type III"/>
    <property type="match status" value="1"/>
</dbReference>
<dbReference type="FunFam" id="1.10.510.10:FF:000175">
    <property type="entry name" value="Myosin light chain kinase, smooth muscle"/>
    <property type="match status" value="1"/>
</dbReference>
<feature type="region of interest" description="Disordered" evidence="7">
    <location>
        <begin position="470"/>
        <end position="529"/>
    </location>
</feature>
<keyword evidence="5 6" id="KW-0067">ATP-binding</keyword>
<dbReference type="Gene3D" id="1.10.510.10">
    <property type="entry name" value="Transferase(Phosphotransferase) domain 1"/>
    <property type="match status" value="1"/>
</dbReference>
<dbReference type="PANTHER" id="PTHR24342:SF20">
    <property type="entry name" value="MYOSIN LIGHT CHAIN KINASE, SMOOTH MUSCLE"/>
    <property type="match status" value="1"/>
</dbReference>
<dbReference type="CDD" id="cd14103">
    <property type="entry name" value="STKc_MLCK"/>
    <property type="match status" value="1"/>
</dbReference>
<evidence type="ECO:0000313" key="11">
    <source>
        <dbReference type="Proteomes" id="UP001219518"/>
    </source>
</evidence>
<dbReference type="Pfam" id="PF00069">
    <property type="entry name" value="Pkinase"/>
    <property type="match status" value="1"/>
</dbReference>
<feature type="compositionally biased region" description="Low complexity" evidence="7">
    <location>
        <begin position="834"/>
        <end position="847"/>
    </location>
</feature>
<feature type="compositionally biased region" description="Low complexity" evidence="7">
    <location>
        <begin position="553"/>
        <end position="562"/>
    </location>
</feature>
<protein>
    <submittedName>
        <fullName evidence="10">Myosin light chain kinase, smooth muscle</fullName>
    </submittedName>
</protein>
<dbReference type="SMART" id="SM00220">
    <property type="entry name" value="S_TKc"/>
    <property type="match status" value="1"/>
</dbReference>
<dbReference type="InterPro" id="IPR003961">
    <property type="entry name" value="FN3_dom"/>
</dbReference>
<dbReference type="GO" id="GO:0005524">
    <property type="term" value="F:ATP binding"/>
    <property type="evidence" value="ECO:0007669"/>
    <property type="project" value="UniProtKB-UniRule"/>
</dbReference>
<feature type="compositionally biased region" description="Basic and acidic residues" evidence="7">
    <location>
        <begin position="760"/>
        <end position="772"/>
    </location>
</feature>
<dbReference type="InterPro" id="IPR036116">
    <property type="entry name" value="FN3_sf"/>
</dbReference>
<dbReference type="GO" id="GO:0035556">
    <property type="term" value="P:intracellular signal transduction"/>
    <property type="evidence" value="ECO:0007669"/>
    <property type="project" value="TreeGrafter"/>
</dbReference>
<feature type="compositionally biased region" description="Polar residues" evidence="7">
    <location>
        <begin position="856"/>
        <end position="873"/>
    </location>
</feature>
<feature type="binding site" evidence="6">
    <location>
        <position position="199"/>
    </location>
    <ligand>
        <name>ATP</name>
        <dbReference type="ChEBI" id="CHEBI:30616"/>
    </ligand>
</feature>
<dbReference type="InterPro" id="IPR008271">
    <property type="entry name" value="Ser/Thr_kinase_AS"/>
</dbReference>
<feature type="compositionally biased region" description="Low complexity" evidence="7">
    <location>
        <begin position="776"/>
        <end position="788"/>
    </location>
</feature>
<feature type="region of interest" description="Disordered" evidence="7">
    <location>
        <begin position="742"/>
        <end position="935"/>
    </location>
</feature>
<feature type="domain" description="Protein kinase" evidence="8">
    <location>
        <begin position="170"/>
        <end position="425"/>
    </location>
</feature>
<comment type="caution">
    <text evidence="10">The sequence shown here is derived from an EMBL/GenBank/DDBJ whole genome shotgun (WGS) entry which is preliminary data.</text>
</comment>
<evidence type="ECO:0000259" key="9">
    <source>
        <dbReference type="PROSITE" id="PS50853"/>
    </source>
</evidence>
<keyword evidence="3 6" id="KW-0547">Nucleotide-binding</keyword>
<reference evidence="10" key="1">
    <citation type="submission" date="2021-07" db="EMBL/GenBank/DDBJ databases">
        <authorList>
            <person name="Catto M.A."/>
            <person name="Jacobson A."/>
            <person name="Kennedy G."/>
            <person name="Labadie P."/>
            <person name="Hunt B.G."/>
            <person name="Srinivasan R."/>
        </authorList>
    </citation>
    <scope>NUCLEOTIDE SEQUENCE</scope>
    <source>
        <strain evidence="10">PL_HMW_Pooled</strain>
        <tissue evidence="10">Head</tissue>
    </source>
</reference>
<evidence type="ECO:0000256" key="3">
    <source>
        <dbReference type="ARBA" id="ARBA00022741"/>
    </source>
</evidence>
<dbReference type="Pfam" id="PF00041">
    <property type="entry name" value="fn3"/>
    <property type="match status" value="1"/>
</dbReference>
<dbReference type="AlphaFoldDB" id="A0AAE1LKD1"/>
<feature type="compositionally biased region" description="Basic and acidic residues" evidence="7">
    <location>
        <begin position="797"/>
        <end position="812"/>
    </location>
</feature>
<evidence type="ECO:0000313" key="10">
    <source>
        <dbReference type="EMBL" id="KAK3921262.1"/>
    </source>
</evidence>
<keyword evidence="11" id="KW-1185">Reference proteome</keyword>
<keyword evidence="2" id="KW-0808">Transferase</keyword>
<keyword evidence="4 10" id="KW-0418">Kinase</keyword>
<feature type="compositionally biased region" description="Low complexity" evidence="7">
    <location>
        <begin position="470"/>
        <end position="491"/>
    </location>
</feature>
<dbReference type="GO" id="GO:0043065">
    <property type="term" value="P:positive regulation of apoptotic process"/>
    <property type="evidence" value="ECO:0007669"/>
    <property type="project" value="TreeGrafter"/>
</dbReference>
<dbReference type="PROSITE" id="PS50853">
    <property type="entry name" value="FN3"/>
    <property type="match status" value="1"/>
</dbReference>
<evidence type="ECO:0000259" key="8">
    <source>
        <dbReference type="PROSITE" id="PS50011"/>
    </source>
</evidence>
<dbReference type="Proteomes" id="UP001219518">
    <property type="component" value="Unassembled WGS sequence"/>
</dbReference>
<dbReference type="InterPro" id="IPR017441">
    <property type="entry name" value="Protein_kinase_ATP_BS"/>
</dbReference>
<dbReference type="SUPFAM" id="SSF56112">
    <property type="entry name" value="Protein kinase-like (PK-like)"/>
    <property type="match status" value="1"/>
</dbReference>
<dbReference type="SMART" id="SM00060">
    <property type="entry name" value="FN3"/>
    <property type="match status" value="1"/>
</dbReference>
<dbReference type="GO" id="GO:0005634">
    <property type="term" value="C:nucleus"/>
    <property type="evidence" value="ECO:0007669"/>
    <property type="project" value="TreeGrafter"/>
</dbReference>
<keyword evidence="1" id="KW-0723">Serine/threonine-protein kinase</keyword>
<evidence type="ECO:0000256" key="5">
    <source>
        <dbReference type="ARBA" id="ARBA00022840"/>
    </source>
</evidence>
<sequence>MLTRYRSNLEIFISPGKETSQADVMDSEEGGALKRIGPPDPPAGRPLAVADPSGGRCAVITWSSPPYDGGRCVDGYLVEGRTESEAEWRPVAERCHSLSVVVRDLAAGRRYVFRVRAENVHGLSEPSAQSLPYCTPALTECGDEPPPPPFAPRLVTVEPMEGEAGFASRYELLEELGKGRYGVVHRVTERATGHTLAAKLIRTIKAKDRQQVHDEIAIMNVLRHPKLLQLAAAFEGSKEMVMVMEYISGGELFERVVADDFTLTERDCILFMRQICEGVDYMHQSQVVHLDLKPENIMCQTRTSHQIKLIDFGLAQRLKPDTPVRVLFGTPEFIPPEIINYEPIGTESDMWSVGVICYVLLSGLSPFMGDNDAETFANITRADFDFDDEAFDAISQDARDFISALLVKRKEKRLTARQCLDHPWLAQQPANMSCIALSTDKLKKFIIRRKWQKTGNAIRALGRMATLSAASRRNSAASSAPGTPRPSLASAAPPPLSKEDSLEDPAAAPAPTRLDDTAEEVAEEVAAEEAVVEEAVTATLLPRGRFRSERSDSGISDCSSASSKHRAEAAPAPAALFGKKFSISEEADEPPAAPAEESPSPPAPAAPAVRPSNLPLPAPAPAALRPPLAKTPAPIAAPLLTQPAKAAAHDGTSTVSRRSAELLQKLASNSVSPPPAAAAGAAAGAAGAAGSAGVAALERKGAAGHAAHKAAGLGRLAPAPLRSPTKTRAGFVESKIKCLESQGSSGALQPPRVSVTEAPCSRERPSLRDSWRGRTASPSRVASPSRSPNRTAALSPCRREAALSPSRREALDCRTATDSPSRTTVLSSRPVTDSPSRTTVLSSRTVTDSPNRRAVPSNSPVSPAQQSRLQQPQGTPPSPRKAPLDTGLGPRGRNGGPVANQDSPPKSPTLRRMLAPNKLGAHSAGFQKTLEFWKR</sequence>
<evidence type="ECO:0000256" key="4">
    <source>
        <dbReference type="ARBA" id="ARBA00022777"/>
    </source>
</evidence>
<evidence type="ECO:0000256" key="1">
    <source>
        <dbReference type="ARBA" id="ARBA00022527"/>
    </source>
</evidence>
<dbReference type="PROSITE" id="PS50011">
    <property type="entry name" value="PROTEIN_KINASE_DOM"/>
    <property type="match status" value="1"/>
</dbReference>
<evidence type="ECO:0000256" key="7">
    <source>
        <dbReference type="SAM" id="MobiDB-lite"/>
    </source>
</evidence>
<feature type="domain" description="Fibronectin type-III" evidence="9">
    <location>
        <begin position="43"/>
        <end position="138"/>
    </location>
</feature>
<proteinExistence type="predicted"/>
<dbReference type="EMBL" id="JAHWGI010001033">
    <property type="protein sequence ID" value="KAK3921262.1"/>
    <property type="molecule type" value="Genomic_DNA"/>
</dbReference>
<dbReference type="Gene3D" id="3.30.200.20">
    <property type="entry name" value="Phosphorylase Kinase, domain 1"/>
    <property type="match status" value="1"/>
</dbReference>
<dbReference type="InterPro" id="IPR011009">
    <property type="entry name" value="Kinase-like_dom_sf"/>
</dbReference>
<feature type="compositionally biased region" description="Polar residues" evidence="7">
    <location>
        <begin position="816"/>
        <end position="833"/>
    </location>
</feature>
<evidence type="ECO:0000256" key="6">
    <source>
        <dbReference type="PROSITE-ProRule" id="PRU10141"/>
    </source>
</evidence>
<dbReference type="PANTHER" id="PTHR24342">
    <property type="entry name" value="SERINE/THREONINE-PROTEIN KINASE 17"/>
    <property type="match status" value="1"/>
</dbReference>
<name>A0AAE1LKD1_9NEOP</name>
<reference evidence="10" key="2">
    <citation type="journal article" date="2023" name="BMC Genomics">
        <title>Pest status, molecular evolution, and epigenetic factors derived from the genome assembly of Frankliniella fusca, a thysanopteran phytovirus vector.</title>
        <authorList>
            <person name="Catto M.A."/>
            <person name="Labadie P.E."/>
            <person name="Jacobson A.L."/>
            <person name="Kennedy G.G."/>
            <person name="Srinivasan R."/>
            <person name="Hunt B.G."/>
        </authorList>
    </citation>
    <scope>NUCLEOTIDE SEQUENCE</scope>
    <source>
        <strain evidence="10">PL_HMW_Pooled</strain>
    </source>
</reference>
<gene>
    <name evidence="10" type="ORF">KUF71_010477</name>
</gene>
<dbReference type="GO" id="GO:0004674">
    <property type="term" value="F:protein serine/threonine kinase activity"/>
    <property type="evidence" value="ECO:0007669"/>
    <property type="project" value="UniProtKB-KW"/>
</dbReference>
<dbReference type="PROSITE" id="PS00107">
    <property type="entry name" value="PROTEIN_KINASE_ATP"/>
    <property type="match status" value="1"/>
</dbReference>
<dbReference type="InterPro" id="IPR000719">
    <property type="entry name" value="Prot_kinase_dom"/>
</dbReference>